<keyword evidence="4 7" id="KW-0256">Endoplasmic reticulum</keyword>
<organism evidence="8 9">
    <name type="scientific">Pseudozyma antarctica (strain T-34)</name>
    <name type="common">Yeast</name>
    <name type="synonym">Candida antarctica</name>
    <dbReference type="NCBI Taxonomy" id="1151754"/>
    <lineage>
        <taxon>Eukaryota</taxon>
        <taxon>Fungi</taxon>
        <taxon>Dikarya</taxon>
        <taxon>Basidiomycota</taxon>
        <taxon>Ustilaginomycotina</taxon>
        <taxon>Ustilaginomycetes</taxon>
        <taxon>Ustilaginales</taxon>
        <taxon>Ustilaginaceae</taxon>
        <taxon>Moesziomyces</taxon>
    </lineage>
</organism>
<dbReference type="GO" id="GO:0006506">
    <property type="term" value="P:GPI anchor biosynthetic process"/>
    <property type="evidence" value="ECO:0007669"/>
    <property type="project" value="TreeGrafter"/>
</dbReference>
<dbReference type="GO" id="GO:0033185">
    <property type="term" value="C:dolichol-phosphate-mannose synthase complex"/>
    <property type="evidence" value="ECO:0007669"/>
    <property type="project" value="TreeGrafter"/>
</dbReference>
<keyword evidence="5 7" id="KW-1133">Transmembrane helix</keyword>
<accession>M9MG72</accession>
<evidence type="ECO:0000313" key="8">
    <source>
        <dbReference type="EMBL" id="GAC76808.1"/>
    </source>
</evidence>
<proteinExistence type="inferred from homology"/>
<feature type="transmembrane region" description="Helical" evidence="7">
    <location>
        <begin position="49"/>
        <end position="70"/>
    </location>
</feature>
<evidence type="ECO:0000256" key="5">
    <source>
        <dbReference type="ARBA" id="ARBA00022989"/>
    </source>
</evidence>
<keyword evidence="3 7" id="KW-0812">Transmembrane</keyword>
<dbReference type="Proteomes" id="UP000011976">
    <property type="component" value="Unassembled WGS sequence"/>
</dbReference>
<keyword evidence="6 7" id="KW-0472">Membrane</keyword>
<evidence type="ECO:0000313" key="9">
    <source>
        <dbReference type="Proteomes" id="UP000011976"/>
    </source>
</evidence>
<dbReference type="STRING" id="1151754.M9MG72"/>
<dbReference type="PANTHER" id="PTHR15039">
    <property type="entry name" value="DOLICHOL PHOSPHATE-MANNOSE BIOSYNTHESIS REGULATORY PROTEIN"/>
    <property type="match status" value="1"/>
</dbReference>
<comment type="similarity">
    <text evidence="2 7">Belongs to the DPM2 family.</text>
</comment>
<dbReference type="GO" id="GO:0005789">
    <property type="term" value="C:endoplasmic reticulum membrane"/>
    <property type="evidence" value="ECO:0007669"/>
    <property type="project" value="UniProtKB-SubCell"/>
</dbReference>
<dbReference type="UniPathway" id="UPA00378"/>
<evidence type="ECO:0000256" key="6">
    <source>
        <dbReference type="ARBA" id="ARBA00023136"/>
    </source>
</evidence>
<evidence type="ECO:0000256" key="2">
    <source>
        <dbReference type="ARBA" id="ARBA00005478"/>
    </source>
</evidence>
<comment type="function">
    <text evidence="7">Regulatory subunit of the dolichol-phosphate mannose (DPM) synthase complex; essential for the ER localization.</text>
</comment>
<dbReference type="Pfam" id="PF07297">
    <property type="entry name" value="DPM2"/>
    <property type="match status" value="1"/>
</dbReference>
<protein>
    <recommendedName>
        <fullName evidence="7">Dolichol phosphate-mannose biosynthesis regulatory protein</fullName>
    </recommendedName>
</protein>
<comment type="subcellular location">
    <subcellularLocation>
        <location evidence="1 7">Endoplasmic reticulum membrane</location>
        <topology evidence="1 7">Multi-pass membrane protein</topology>
    </subcellularLocation>
</comment>
<dbReference type="GO" id="GO:0030234">
    <property type="term" value="F:enzyme regulator activity"/>
    <property type="evidence" value="ECO:0007669"/>
    <property type="project" value="UniProtKB-UniRule"/>
</dbReference>
<name>M9MG72_PSEA3</name>
<dbReference type="GO" id="GO:0180047">
    <property type="term" value="P:dolichol phosphate mannose biosynthetic process"/>
    <property type="evidence" value="ECO:0007669"/>
    <property type="project" value="InterPro"/>
</dbReference>
<dbReference type="PANTHER" id="PTHR15039:SF11">
    <property type="entry name" value="DOLICHOL PHOSPHATE-MANNOSE BIOSYNTHESIS REGULATORY PROTEIN"/>
    <property type="match status" value="1"/>
</dbReference>
<sequence>MSNRAAGGLSLFAALALFALYTLWAIVLPLLPDDLAIHAYVPDRRWAVTAPSIVLAVGLGTVGIYIAALLRKDALQDLQAQREGRILAD</sequence>
<dbReference type="OrthoDB" id="311279at2759"/>
<dbReference type="InterPro" id="IPR009914">
    <property type="entry name" value="DPM2"/>
</dbReference>
<comment type="subunit">
    <text evidence="7">Component of the dolichol-phosphate mannose (DPM) synthase complex.</text>
</comment>
<evidence type="ECO:0000256" key="3">
    <source>
        <dbReference type="ARBA" id="ARBA00022692"/>
    </source>
</evidence>
<dbReference type="AlphaFoldDB" id="M9MG72"/>
<comment type="caution">
    <text evidence="7">Lacks conserved residue(s) required for the propagation of feature annotation.</text>
</comment>
<reference evidence="9" key="1">
    <citation type="journal article" date="2013" name="Genome Announc.">
        <title>Genome sequence of the basidiomycetous yeast Pseudozyma antarctica T-34, a producer of the glycolipid biosurfactants mannosylerythritol lipids.</title>
        <authorList>
            <person name="Morita T."/>
            <person name="Koike H."/>
            <person name="Koyama Y."/>
            <person name="Hagiwara H."/>
            <person name="Ito E."/>
            <person name="Fukuoka T."/>
            <person name="Imura T."/>
            <person name="Machida M."/>
            <person name="Kitamoto D."/>
        </authorList>
    </citation>
    <scope>NUCLEOTIDE SEQUENCE [LARGE SCALE GENOMIC DNA]</scope>
    <source>
        <strain evidence="9">T-34</strain>
    </source>
</reference>
<evidence type="ECO:0000256" key="4">
    <source>
        <dbReference type="ARBA" id="ARBA00022824"/>
    </source>
</evidence>
<gene>
    <name evidence="8" type="ORF">PANT_22c00220</name>
</gene>
<comment type="pathway">
    <text evidence="7">Protein modification; protein glycosylation.</text>
</comment>
<evidence type="ECO:0000256" key="1">
    <source>
        <dbReference type="ARBA" id="ARBA00004477"/>
    </source>
</evidence>
<dbReference type="EMBL" id="DF196788">
    <property type="protein sequence ID" value="GAC76808.1"/>
    <property type="molecule type" value="Genomic_DNA"/>
</dbReference>
<evidence type="ECO:0000256" key="7">
    <source>
        <dbReference type="RuleBase" id="RU365084"/>
    </source>
</evidence>